<feature type="binding site" evidence="11">
    <location>
        <position position="225"/>
    </location>
    <ligand>
        <name>FMN</name>
        <dbReference type="ChEBI" id="CHEBI:58210"/>
    </ligand>
</feature>
<comment type="pathway">
    <text evidence="2 11">Pyrimidine metabolism; UMP biosynthesis via de novo pathway.</text>
</comment>
<evidence type="ECO:0000256" key="7">
    <source>
        <dbReference type="ARBA" id="ARBA00022643"/>
    </source>
</evidence>
<dbReference type="SUPFAM" id="SSF51395">
    <property type="entry name" value="FMN-linked oxidoreductases"/>
    <property type="match status" value="1"/>
</dbReference>
<evidence type="ECO:0000256" key="5">
    <source>
        <dbReference type="ARBA" id="ARBA00022490"/>
    </source>
</evidence>
<evidence type="ECO:0000256" key="8">
    <source>
        <dbReference type="ARBA" id="ARBA00022975"/>
    </source>
</evidence>
<dbReference type="PANTHER" id="PTHR48109:SF1">
    <property type="entry name" value="DIHYDROOROTATE DEHYDROGENASE (FUMARATE)"/>
    <property type="match status" value="1"/>
</dbReference>
<feature type="active site" description="Nucleophile" evidence="11">
    <location>
        <position position="138"/>
    </location>
</feature>
<dbReference type="FunFam" id="3.20.20.70:FF:000027">
    <property type="entry name" value="Dihydropyrimidine dehydrogenase [NADP(+)]"/>
    <property type="match status" value="1"/>
</dbReference>
<keyword evidence="9 11" id="KW-0560">Oxidoreductase</keyword>
<sequence length="313" mass="32105">MDTVTSVPVPDLRVQLGPLALANPVMTASGTFGYAAEFAHLVPLASLGAVVVKGISLHPRPGNPPPRIVETPCGMLNAIGLENVGVERFISDKMPFLRTCGCRVVVNILGDSIEEYAALAAALSDVAGIDALEVNISCPNVKKGGVAFGTVPEMAAAVTAAVKRVTTLPVIVKLSPNVTDIVAMARAVADGGADALSLINTLIGMAIDARTRRPKLANVIGGLSGPAVKPVALRMVWQVTSSVSIPVIGIGGIGTPEDAIEFLLAGASAVQVGTANFYNPAAVSQILAGIETYLRDQGETSVRSIIGGLRLSK</sequence>
<evidence type="ECO:0000256" key="4">
    <source>
        <dbReference type="ARBA" id="ARBA00011669"/>
    </source>
</evidence>
<evidence type="ECO:0000259" key="12">
    <source>
        <dbReference type="Pfam" id="PF01180"/>
    </source>
</evidence>
<evidence type="ECO:0000256" key="11">
    <source>
        <dbReference type="HAMAP-Rule" id="MF_00224"/>
    </source>
</evidence>
<comment type="subunit">
    <text evidence="4">Heterotetramer of 2 PyrK and 2 PyrD type B subunits.</text>
</comment>
<dbReference type="InterPro" id="IPR050074">
    <property type="entry name" value="DHO_dehydrogenase"/>
</dbReference>
<feature type="binding site" evidence="11">
    <location>
        <begin position="53"/>
        <end position="54"/>
    </location>
    <ligand>
        <name>FMN</name>
        <dbReference type="ChEBI" id="CHEBI:58210"/>
    </ligand>
</feature>
<evidence type="ECO:0000256" key="1">
    <source>
        <dbReference type="ARBA" id="ARBA00004496"/>
    </source>
</evidence>
<dbReference type="NCBIfam" id="NF005574">
    <property type="entry name" value="PRK07259.1"/>
    <property type="match status" value="1"/>
</dbReference>
<dbReference type="PROSITE" id="PS00911">
    <property type="entry name" value="DHODEHASE_1"/>
    <property type="match status" value="1"/>
</dbReference>
<comment type="subcellular location">
    <subcellularLocation>
        <location evidence="1 11">Cytoplasm</location>
    </subcellularLocation>
</comment>
<dbReference type="InterPro" id="IPR033888">
    <property type="entry name" value="DHOD_1B"/>
</dbReference>
<keyword evidence="8 11" id="KW-0665">Pyrimidine biosynthesis</keyword>
<feature type="domain" description="Dihydroorotate dehydrogenase catalytic" evidence="12">
    <location>
        <begin position="13"/>
        <end position="293"/>
    </location>
</feature>
<comment type="catalytic activity">
    <reaction evidence="11">
        <text>(S)-dihydroorotate + A = orotate + AH2</text>
        <dbReference type="Rhea" id="RHEA:18073"/>
        <dbReference type="ChEBI" id="CHEBI:13193"/>
        <dbReference type="ChEBI" id="CHEBI:17499"/>
        <dbReference type="ChEBI" id="CHEBI:30839"/>
        <dbReference type="ChEBI" id="CHEBI:30864"/>
    </reaction>
</comment>
<feature type="binding site" evidence="11">
    <location>
        <position position="53"/>
    </location>
    <ligand>
        <name>substrate</name>
    </ligand>
</feature>
<feature type="binding site" evidence="11">
    <location>
        <begin position="200"/>
        <end position="201"/>
    </location>
    <ligand>
        <name>substrate</name>
    </ligand>
</feature>
<dbReference type="InterPro" id="IPR012135">
    <property type="entry name" value="Dihydroorotate_DH_1_2"/>
</dbReference>
<feature type="binding site" evidence="11">
    <location>
        <position position="199"/>
    </location>
    <ligand>
        <name>FMN</name>
        <dbReference type="ChEBI" id="CHEBI:58210"/>
    </ligand>
</feature>
<dbReference type="AlphaFoldDB" id="A0A7U3YJD2"/>
<dbReference type="InterPro" id="IPR024920">
    <property type="entry name" value="Dihydroorotate_DH_1"/>
</dbReference>
<dbReference type="EMBL" id="CP002364">
    <property type="protein sequence ID" value="ADW16476.1"/>
    <property type="molecule type" value="Genomic_DNA"/>
</dbReference>
<protein>
    <recommendedName>
        <fullName evidence="11">Dihydroorotate dehydrogenase</fullName>
        <shortName evidence="11">DHOD</shortName>
        <shortName evidence="11">DHODase</shortName>
        <shortName evidence="11">DHOdehase</shortName>
        <ecNumber evidence="11">1.3.-.-</ecNumber>
    </recommendedName>
</protein>
<dbReference type="GO" id="GO:0006207">
    <property type="term" value="P:'de novo' pyrimidine nucleobase biosynthetic process"/>
    <property type="evidence" value="ECO:0007669"/>
    <property type="project" value="InterPro"/>
</dbReference>
<feature type="binding site" evidence="11">
    <location>
        <position position="173"/>
    </location>
    <ligand>
        <name>FMN</name>
        <dbReference type="ChEBI" id="CHEBI:58210"/>
    </ligand>
</feature>
<keyword evidence="6 11" id="KW-0285">Flavoprotein</keyword>
<dbReference type="Pfam" id="PF01180">
    <property type="entry name" value="DHO_dh"/>
    <property type="match status" value="1"/>
</dbReference>
<dbReference type="HAMAP" id="MF_00224">
    <property type="entry name" value="DHO_dh_type1"/>
    <property type="match status" value="1"/>
</dbReference>
<dbReference type="CDD" id="cd04740">
    <property type="entry name" value="DHOD_1B_like"/>
    <property type="match status" value="1"/>
</dbReference>
<comment type="function">
    <text evidence="11">Catalyzes the conversion of dihydroorotate to orotate.</text>
</comment>
<gene>
    <name evidence="11" type="primary">pyrD</name>
    <name evidence="13" type="ordered locus">Despr_0292</name>
</gene>
<dbReference type="EC" id="1.3.-.-" evidence="11"/>
<dbReference type="GO" id="GO:0044205">
    <property type="term" value="P:'de novo' UMP biosynthetic process"/>
    <property type="evidence" value="ECO:0007669"/>
    <property type="project" value="UniProtKB-UniRule"/>
</dbReference>
<comment type="similarity">
    <text evidence="3 11">Belongs to the dihydroorotate dehydrogenase family. Type 1 subfamily.</text>
</comment>
<dbReference type="RefSeq" id="WP_015723024.1">
    <property type="nucleotide sequence ID" value="NC_014972.1"/>
</dbReference>
<keyword evidence="7 11" id="KW-0288">FMN</keyword>
<dbReference type="InterPro" id="IPR049622">
    <property type="entry name" value="Dihydroorotate_DH_I"/>
</dbReference>
<feature type="binding site" evidence="11">
    <location>
        <position position="135"/>
    </location>
    <ligand>
        <name>FMN</name>
        <dbReference type="ChEBI" id="CHEBI:58210"/>
    </ligand>
</feature>
<dbReference type="InterPro" id="IPR013785">
    <property type="entry name" value="Aldolase_TIM"/>
</dbReference>
<dbReference type="PROSITE" id="PS00912">
    <property type="entry name" value="DHODEHASE_2"/>
    <property type="match status" value="1"/>
</dbReference>
<organism evidence="13 14">
    <name type="scientific">Desulfobulbus propionicus (strain ATCC 33891 / DSM 2032 / VKM B-1956 / 1pr3)</name>
    <dbReference type="NCBI Taxonomy" id="577650"/>
    <lineage>
        <taxon>Bacteria</taxon>
        <taxon>Pseudomonadati</taxon>
        <taxon>Thermodesulfobacteriota</taxon>
        <taxon>Desulfobulbia</taxon>
        <taxon>Desulfobulbales</taxon>
        <taxon>Desulfobulbaceae</taxon>
        <taxon>Desulfobulbus</taxon>
    </lineage>
</organism>
<proteinExistence type="inferred from homology"/>
<dbReference type="Gene3D" id="3.20.20.70">
    <property type="entry name" value="Aldolase class I"/>
    <property type="match status" value="1"/>
</dbReference>
<evidence type="ECO:0000256" key="3">
    <source>
        <dbReference type="ARBA" id="ARBA00008008"/>
    </source>
</evidence>
<dbReference type="KEGG" id="dpr:Despr_0292"/>
<dbReference type="InterPro" id="IPR001295">
    <property type="entry name" value="Dihydroorotate_DH_CS"/>
</dbReference>
<feature type="binding site" evidence="11">
    <location>
        <begin position="77"/>
        <end position="81"/>
    </location>
    <ligand>
        <name>substrate</name>
    </ligand>
</feature>
<dbReference type="PIRSF" id="PIRSF000164">
    <property type="entry name" value="DHO_oxidase"/>
    <property type="match status" value="1"/>
</dbReference>
<dbReference type="NCBIfam" id="TIGR01037">
    <property type="entry name" value="pyrD_sub1_fam"/>
    <property type="match status" value="1"/>
</dbReference>
<dbReference type="UniPathway" id="UPA00070"/>
<feature type="binding site" evidence="11">
    <location>
        <begin position="251"/>
        <end position="252"/>
    </location>
    <ligand>
        <name>FMN</name>
        <dbReference type="ChEBI" id="CHEBI:58210"/>
    </ligand>
</feature>
<keyword evidence="10" id="KW-0520">NAD</keyword>
<dbReference type="GO" id="GO:0004152">
    <property type="term" value="F:dihydroorotate dehydrogenase activity"/>
    <property type="evidence" value="ECO:0007669"/>
    <property type="project" value="UniProtKB-UniRule"/>
</dbReference>
<feature type="binding site" evidence="11">
    <location>
        <position position="29"/>
    </location>
    <ligand>
        <name>FMN</name>
        <dbReference type="ChEBI" id="CHEBI:58210"/>
    </ligand>
</feature>
<dbReference type="GO" id="GO:0005737">
    <property type="term" value="C:cytoplasm"/>
    <property type="evidence" value="ECO:0007669"/>
    <property type="project" value="UniProtKB-SubCell"/>
</dbReference>
<dbReference type="InterPro" id="IPR005720">
    <property type="entry name" value="Dihydroorotate_DH_cat"/>
</dbReference>
<evidence type="ECO:0000256" key="9">
    <source>
        <dbReference type="ARBA" id="ARBA00023002"/>
    </source>
</evidence>
<keyword evidence="14" id="KW-1185">Reference proteome</keyword>
<dbReference type="PANTHER" id="PTHR48109">
    <property type="entry name" value="DIHYDROOROTATE DEHYDROGENASE (QUINONE), MITOCHONDRIAL-RELATED"/>
    <property type="match status" value="1"/>
</dbReference>
<feature type="binding site" evidence="11">
    <location>
        <position position="135"/>
    </location>
    <ligand>
        <name>substrate</name>
    </ligand>
</feature>
<feature type="binding site" evidence="11">
    <location>
        <begin position="273"/>
        <end position="274"/>
    </location>
    <ligand>
        <name>FMN</name>
        <dbReference type="ChEBI" id="CHEBI:58210"/>
    </ligand>
</feature>
<feature type="binding site" evidence="11">
    <location>
        <position position="107"/>
    </location>
    <ligand>
        <name>FMN</name>
        <dbReference type="ChEBI" id="CHEBI:58210"/>
    </ligand>
</feature>
<reference evidence="13 14" key="1">
    <citation type="journal article" date="2011" name="Stand. Genomic Sci.">
        <title>Complete genome sequence of Desulfobulbus propionicus type strain (1pr3).</title>
        <authorList>
            <person name="Pagani I."/>
            <person name="Lapidus A."/>
            <person name="Nolan M."/>
            <person name="Lucas S."/>
            <person name="Hammon N."/>
            <person name="Deshpande S."/>
            <person name="Cheng J.F."/>
            <person name="Chertkov O."/>
            <person name="Davenport K."/>
            <person name="Tapia R."/>
            <person name="Han C."/>
            <person name="Goodwin L."/>
            <person name="Pitluck S."/>
            <person name="Liolios K."/>
            <person name="Mavromatis K."/>
            <person name="Ivanova N."/>
            <person name="Mikhailova N."/>
            <person name="Pati A."/>
            <person name="Chen A."/>
            <person name="Palaniappan K."/>
            <person name="Land M."/>
            <person name="Hauser L."/>
            <person name="Chang Y.J."/>
            <person name="Jeffries C.D."/>
            <person name="Detter J.C."/>
            <person name="Brambilla E."/>
            <person name="Kannan K.P."/>
            <person name="Djao O.D."/>
            <person name="Rohde M."/>
            <person name="Pukall R."/>
            <person name="Spring S."/>
            <person name="Goker M."/>
            <person name="Sikorski J."/>
            <person name="Woyke T."/>
            <person name="Bristow J."/>
            <person name="Eisen J.A."/>
            <person name="Markowitz V."/>
            <person name="Hugenholtz P."/>
            <person name="Kyrpides N.C."/>
            <person name="Klenk H.P."/>
        </authorList>
    </citation>
    <scope>NUCLEOTIDE SEQUENCE [LARGE SCALE GENOMIC DNA]</scope>
    <source>
        <strain evidence="14">ATCC 33891 / DSM 2032 / 1pr3</strain>
    </source>
</reference>
<accession>A0A7U3YJD2</accession>
<dbReference type="Proteomes" id="UP000006365">
    <property type="component" value="Chromosome"/>
</dbReference>
<evidence type="ECO:0000256" key="2">
    <source>
        <dbReference type="ARBA" id="ARBA00004725"/>
    </source>
</evidence>
<comment type="cofactor">
    <cofactor evidence="11">
        <name>FMN</name>
        <dbReference type="ChEBI" id="CHEBI:58210"/>
    </cofactor>
    <text evidence="11">Binds 1 FMN per subunit.</text>
</comment>
<evidence type="ECO:0000256" key="10">
    <source>
        <dbReference type="ARBA" id="ARBA00023027"/>
    </source>
</evidence>
<evidence type="ECO:0000256" key="6">
    <source>
        <dbReference type="ARBA" id="ARBA00022630"/>
    </source>
</evidence>
<evidence type="ECO:0000313" key="13">
    <source>
        <dbReference type="EMBL" id="ADW16476.1"/>
    </source>
</evidence>
<name>A0A7U3YJD2_DESPD</name>
<evidence type="ECO:0000313" key="14">
    <source>
        <dbReference type="Proteomes" id="UP000006365"/>
    </source>
</evidence>
<keyword evidence="5 11" id="KW-0963">Cytoplasm</keyword>